<organism evidence="3 4">
    <name type="scientific">Romanomermis culicivorax</name>
    <name type="common">Nematode worm</name>
    <dbReference type="NCBI Taxonomy" id="13658"/>
    <lineage>
        <taxon>Eukaryota</taxon>
        <taxon>Metazoa</taxon>
        <taxon>Ecdysozoa</taxon>
        <taxon>Nematoda</taxon>
        <taxon>Enoplea</taxon>
        <taxon>Dorylaimia</taxon>
        <taxon>Mermithida</taxon>
        <taxon>Mermithoidea</taxon>
        <taxon>Mermithidae</taxon>
        <taxon>Romanomermis</taxon>
    </lineage>
</organism>
<feature type="compositionally biased region" description="Polar residues" evidence="1">
    <location>
        <begin position="1"/>
        <end position="13"/>
    </location>
</feature>
<dbReference type="Proteomes" id="UP000887565">
    <property type="component" value="Unplaced"/>
</dbReference>
<reference evidence="4" key="1">
    <citation type="submission" date="2022-11" db="UniProtKB">
        <authorList>
            <consortium name="WormBaseParasite"/>
        </authorList>
    </citation>
    <scope>IDENTIFICATION</scope>
</reference>
<proteinExistence type="predicted"/>
<sequence>MVGSPSNSSSTANKFAIESKSDKERDYNKASNNDRRTTLKVIKREHDQVHRLENRNDNIAIICVLFCCLLIGLLIAAIVFDKQEGSKPSRKIHLPINAVILNDTKEKESQQPTEEEISLYDKLVPNLTSYCTSKYGPCFYHKNFYVRSCATTDCSSVMTIVQSNDFWFWQSAKKTIKTPNYALCSRGKWCLNGKCVSFPKKSSKFPKEPAPHGGGMRLECDETKACVASYFQSTNLTEFVKCPPKSTKSQCSDDDQFSGFYSESIHQNKLRTAFSPLRAPYVLYEICALCSNETDSTQCMSPTTADSFGKRCRNSDKVATFCVGHGNCVPTWKSAPDAYNVGGVDKTCPD</sequence>
<accession>A0A915JJ02</accession>
<name>A0A915JJ02_ROMCU</name>
<evidence type="ECO:0000256" key="1">
    <source>
        <dbReference type="SAM" id="MobiDB-lite"/>
    </source>
</evidence>
<feature type="transmembrane region" description="Helical" evidence="2">
    <location>
        <begin position="59"/>
        <end position="80"/>
    </location>
</feature>
<keyword evidence="3" id="KW-1185">Reference proteome</keyword>
<dbReference type="WBParaSite" id="nRc.2.0.1.t26125-RA">
    <property type="protein sequence ID" value="nRc.2.0.1.t26125-RA"/>
    <property type="gene ID" value="nRc.2.0.1.g26125"/>
</dbReference>
<evidence type="ECO:0000313" key="4">
    <source>
        <dbReference type="WBParaSite" id="nRc.2.0.1.t26125-RA"/>
    </source>
</evidence>
<evidence type="ECO:0000256" key="2">
    <source>
        <dbReference type="SAM" id="Phobius"/>
    </source>
</evidence>
<protein>
    <submittedName>
        <fullName evidence="4">ADAMTS cysteine-rich domain-containing protein</fullName>
    </submittedName>
</protein>
<feature type="compositionally biased region" description="Basic and acidic residues" evidence="1">
    <location>
        <begin position="17"/>
        <end position="32"/>
    </location>
</feature>
<keyword evidence="2" id="KW-0472">Membrane</keyword>
<dbReference type="AlphaFoldDB" id="A0A915JJ02"/>
<evidence type="ECO:0000313" key="3">
    <source>
        <dbReference type="Proteomes" id="UP000887565"/>
    </source>
</evidence>
<keyword evidence="2" id="KW-0812">Transmembrane</keyword>
<keyword evidence="2" id="KW-1133">Transmembrane helix</keyword>
<feature type="region of interest" description="Disordered" evidence="1">
    <location>
        <begin position="1"/>
        <end position="32"/>
    </location>
</feature>